<reference evidence="2" key="1">
    <citation type="submission" date="2022-10" db="EMBL/GenBank/DDBJ databases">
        <authorList>
            <person name="Chen Y."/>
            <person name="Dougan E. K."/>
            <person name="Chan C."/>
            <person name="Rhodes N."/>
            <person name="Thang M."/>
        </authorList>
    </citation>
    <scope>NUCLEOTIDE SEQUENCE</scope>
</reference>
<dbReference type="Proteomes" id="UP001152797">
    <property type="component" value="Unassembled WGS sequence"/>
</dbReference>
<evidence type="ECO:0000313" key="2">
    <source>
        <dbReference type="EMBL" id="CAI3987836.1"/>
    </source>
</evidence>
<feature type="compositionally biased region" description="Pro residues" evidence="1">
    <location>
        <begin position="351"/>
        <end position="364"/>
    </location>
</feature>
<keyword evidence="4" id="KW-1185">Reference proteome</keyword>
<feature type="compositionally biased region" description="Low complexity" evidence="1">
    <location>
        <begin position="164"/>
        <end position="185"/>
    </location>
</feature>
<feature type="compositionally biased region" description="Pro residues" evidence="1">
    <location>
        <begin position="187"/>
        <end position="212"/>
    </location>
</feature>
<accession>A0A9P1CCN0</accession>
<feature type="region of interest" description="Disordered" evidence="1">
    <location>
        <begin position="345"/>
        <end position="366"/>
    </location>
</feature>
<dbReference type="EMBL" id="CAMXCT030001208">
    <property type="protein sequence ID" value="CAL4775148.1"/>
    <property type="molecule type" value="Genomic_DNA"/>
</dbReference>
<name>A0A9P1CCN0_9DINO</name>
<reference evidence="3" key="2">
    <citation type="submission" date="2024-04" db="EMBL/GenBank/DDBJ databases">
        <authorList>
            <person name="Chen Y."/>
            <person name="Shah S."/>
            <person name="Dougan E. K."/>
            <person name="Thang M."/>
            <person name="Chan C."/>
        </authorList>
    </citation>
    <scope>NUCLEOTIDE SEQUENCE [LARGE SCALE GENOMIC DNA]</scope>
</reference>
<gene>
    <name evidence="2" type="ORF">C1SCF055_LOCUS15079</name>
</gene>
<dbReference type="EMBL" id="CAMXCT010001208">
    <property type="protein sequence ID" value="CAI3987836.1"/>
    <property type="molecule type" value="Genomic_DNA"/>
</dbReference>
<dbReference type="AlphaFoldDB" id="A0A9P1CCN0"/>
<evidence type="ECO:0000256" key="1">
    <source>
        <dbReference type="SAM" id="MobiDB-lite"/>
    </source>
</evidence>
<feature type="region of interest" description="Disordered" evidence="1">
    <location>
        <begin position="118"/>
        <end position="231"/>
    </location>
</feature>
<feature type="non-terminal residue" evidence="2">
    <location>
        <position position="1"/>
    </location>
</feature>
<dbReference type="EMBL" id="CAMXCT020001208">
    <property type="protein sequence ID" value="CAL1141211.1"/>
    <property type="molecule type" value="Genomic_DNA"/>
</dbReference>
<organism evidence="2">
    <name type="scientific">Cladocopium goreaui</name>
    <dbReference type="NCBI Taxonomy" id="2562237"/>
    <lineage>
        <taxon>Eukaryota</taxon>
        <taxon>Sar</taxon>
        <taxon>Alveolata</taxon>
        <taxon>Dinophyceae</taxon>
        <taxon>Suessiales</taxon>
        <taxon>Symbiodiniaceae</taxon>
        <taxon>Cladocopium</taxon>
    </lineage>
</organism>
<protein>
    <submittedName>
        <fullName evidence="2">Uncharacterized protein</fullName>
    </submittedName>
</protein>
<proteinExistence type="predicted"/>
<comment type="caution">
    <text evidence="2">The sequence shown here is derived from an EMBL/GenBank/DDBJ whole genome shotgun (WGS) entry which is preliminary data.</text>
</comment>
<feature type="region of interest" description="Disordered" evidence="1">
    <location>
        <begin position="263"/>
        <end position="284"/>
    </location>
</feature>
<evidence type="ECO:0000313" key="3">
    <source>
        <dbReference type="EMBL" id="CAL1141211.1"/>
    </source>
</evidence>
<evidence type="ECO:0000313" key="4">
    <source>
        <dbReference type="Proteomes" id="UP001152797"/>
    </source>
</evidence>
<sequence length="443" mass="46749">AAFTDSGPVEEEGQNSFAFPSILSEQAQIEAADNFSVEVAGDNTATDKVSGEITFSEVSGLEGANNSLELVKKEEDQQTLGPASTEAVIEAAHQTEGTTTTNLGEDAIVAAVVKAEVDPKSPEADASDIAASVQPVEPVAKPLQPPKHQQGVAVPKERGTTVIAAKASGSAPSSAAVPEAPKAAKLPSPPSSPPPVVPSNIPPPPQHPPPTPEELAARAPAFAKTQEVEGIDPYELEDAAWQNPSLSSRRVVLVTPNLQSSDIVNLTTRDPDTEEEGPEDPALASQRFQETGRNFIAAASAEPIEADPGIVHPWRKQEGAAAESPKSAACGVAAESRATGHCCKEAKTNKAPPPGVRPGAPPPKARQKGLLPHLWRSGVKSRAELQVHLRIRTLPTLHDRALSFLTLVEEWVKQEGVDSILQRRAARAVPKEHLRPPFGDKQR</sequence>